<comment type="caution">
    <text evidence="3">The sequence shown here is derived from an EMBL/GenBank/DDBJ whole genome shotgun (WGS) entry which is preliminary data.</text>
</comment>
<comment type="similarity">
    <text evidence="1">Belongs to the UPF0065 (bug) family.</text>
</comment>
<dbReference type="Pfam" id="PF03401">
    <property type="entry name" value="TctC"/>
    <property type="match status" value="1"/>
</dbReference>
<accession>A0A556AXL9</accession>
<dbReference type="PIRSF" id="PIRSF017082">
    <property type="entry name" value="YflP"/>
    <property type="match status" value="1"/>
</dbReference>
<evidence type="ECO:0000256" key="2">
    <source>
        <dbReference type="SAM" id="MobiDB-lite"/>
    </source>
</evidence>
<sequence length="371" mass="38914">MNNGAAGAAWGGPTTKRRPGDPMTTYQSASRSPADGPAFFTHLAATLGWLRAGALALCAAGALAAAPALAADWPQRPVNLIVPYPAGGATDLLGRVVAQRLSEQWKQPVTVDNRGGAGGMIGAEATSRAAPDGYTLMLTLSSMLQLPHMQPSATLDARKDLTAITMAAVTPLVLVVNESVPARTPAELADLARKDPKRYGSYGSYGTGSTGHLLMHVWGSQQNLELVHVAYKGEAPSVTDVLGGQIPAVIMSQNGALPHLKSGKLRALALTGAERARDMPDVPTFKELGYTGMELAGWFGVFAPPGLPQPLSERIAADVRRVLEDPATAEQVAPAGIIIKTSSSPEVFKQQVAQDYERWADVVRDAGLKAD</sequence>
<keyword evidence="4" id="KW-1185">Reference proteome</keyword>
<protein>
    <submittedName>
        <fullName evidence="3">Tripartite tricarboxylate transporter substrate binding protein</fullName>
    </submittedName>
</protein>
<dbReference type="Gene3D" id="3.40.190.10">
    <property type="entry name" value="Periplasmic binding protein-like II"/>
    <property type="match status" value="1"/>
</dbReference>
<dbReference type="AlphaFoldDB" id="A0A556AXL9"/>
<dbReference type="InterPro" id="IPR005064">
    <property type="entry name" value="BUG"/>
</dbReference>
<dbReference type="PANTHER" id="PTHR42928">
    <property type="entry name" value="TRICARBOXYLATE-BINDING PROTEIN"/>
    <property type="match status" value="1"/>
</dbReference>
<dbReference type="OrthoDB" id="9780943at2"/>
<dbReference type="SUPFAM" id="SSF53850">
    <property type="entry name" value="Periplasmic binding protein-like II"/>
    <property type="match status" value="1"/>
</dbReference>
<organism evidence="3 4">
    <name type="scientific">Verticiella sediminum</name>
    <dbReference type="NCBI Taxonomy" id="1247510"/>
    <lineage>
        <taxon>Bacteria</taxon>
        <taxon>Pseudomonadati</taxon>
        <taxon>Pseudomonadota</taxon>
        <taxon>Betaproteobacteria</taxon>
        <taxon>Burkholderiales</taxon>
        <taxon>Alcaligenaceae</taxon>
        <taxon>Verticiella</taxon>
    </lineage>
</organism>
<reference evidence="3 4" key="1">
    <citation type="submission" date="2019-07" db="EMBL/GenBank/DDBJ databases">
        <title>Qingshengfaniella alkalisoli gen. nov., sp. nov., isolated from saline soil.</title>
        <authorList>
            <person name="Xu L."/>
            <person name="Huang X.-X."/>
            <person name="Sun J.-Q."/>
        </authorList>
    </citation>
    <scope>NUCLEOTIDE SEQUENCE [LARGE SCALE GENOMIC DNA]</scope>
    <source>
        <strain evidence="3 4">DSM 27279</strain>
    </source>
</reference>
<gene>
    <name evidence="3" type="ORF">FOZ76_05870</name>
</gene>
<feature type="compositionally biased region" description="Low complexity" evidence="2">
    <location>
        <begin position="1"/>
        <end position="12"/>
    </location>
</feature>
<dbReference type="Gene3D" id="3.40.190.150">
    <property type="entry name" value="Bordetella uptake gene, domain 1"/>
    <property type="match status" value="1"/>
</dbReference>
<proteinExistence type="inferred from homology"/>
<evidence type="ECO:0000313" key="3">
    <source>
        <dbReference type="EMBL" id="TSH97680.1"/>
    </source>
</evidence>
<feature type="region of interest" description="Disordered" evidence="2">
    <location>
        <begin position="1"/>
        <end position="32"/>
    </location>
</feature>
<dbReference type="InterPro" id="IPR042100">
    <property type="entry name" value="Bug_dom1"/>
</dbReference>
<dbReference type="CDD" id="cd13578">
    <property type="entry name" value="PBP2_Bug27"/>
    <property type="match status" value="1"/>
</dbReference>
<dbReference type="PANTHER" id="PTHR42928:SF5">
    <property type="entry name" value="BLR1237 PROTEIN"/>
    <property type="match status" value="1"/>
</dbReference>
<dbReference type="Proteomes" id="UP000318405">
    <property type="component" value="Unassembled WGS sequence"/>
</dbReference>
<dbReference type="EMBL" id="VLTJ01000008">
    <property type="protein sequence ID" value="TSH97680.1"/>
    <property type="molecule type" value="Genomic_DNA"/>
</dbReference>
<evidence type="ECO:0000256" key="1">
    <source>
        <dbReference type="ARBA" id="ARBA00006987"/>
    </source>
</evidence>
<evidence type="ECO:0000313" key="4">
    <source>
        <dbReference type="Proteomes" id="UP000318405"/>
    </source>
</evidence>
<name>A0A556AXL9_9BURK</name>